<proteinExistence type="inferred from homology"/>
<name>A0A9Q3YYQ6_9FLAO</name>
<accession>A0A9Q3YYQ6</accession>
<dbReference type="Gene3D" id="3.90.550.10">
    <property type="entry name" value="Spore Coat Polysaccharide Biosynthesis Protein SpsA, Chain A"/>
    <property type="match status" value="1"/>
</dbReference>
<dbReference type="PANTHER" id="PTHR43685">
    <property type="entry name" value="GLYCOSYLTRANSFERASE"/>
    <property type="match status" value="1"/>
</dbReference>
<dbReference type="InterPro" id="IPR001173">
    <property type="entry name" value="Glyco_trans_2-like"/>
</dbReference>
<evidence type="ECO:0000256" key="3">
    <source>
        <dbReference type="ARBA" id="ARBA00022679"/>
    </source>
</evidence>
<gene>
    <name evidence="5" type="ORF">LO744_19220</name>
</gene>
<evidence type="ECO:0000313" key="5">
    <source>
        <dbReference type="EMBL" id="MCD1118977.1"/>
    </source>
</evidence>
<reference evidence="5" key="1">
    <citation type="submission" date="2021-11" db="EMBL/GenBank/DDBJ databases">
        <title>Description of novel Chryseobacterium species.</title>
        <authorList>
            <person name="Saticioglu I.B."/>
            <person name="Ay H."/>
            <person name="Altun S."/>
            <person name="Duman M."/>
        </authorList>
    </citation>
    <scope>NUCLEOTIDE SEQUENCE</scope>
    <source>
        <strain evidence="5">C-17</strain>
    </source>
</reference>
<dbReference type="EMBL" id="JAJNAY010000002">
    <property type="protein sequence ID" value="MCD1118977.1"/>
    <property type="molecule type" value="Genomic_DNA"/>
</dbReference>
<keyword evidence="2 5" id="KW-0328">Glycosyltransferase</keyword>
<dbReference type="PANTHER" id="PTHR43685:SF5">
    <property type="entry name" value="GLYCOSYLTRANSFERASE EPSE-RELATED"/>
    <property type="match status" value="1"/>
</dbReference>
<evidence type="ECO:0000256" key="1">
    <source>
        <dbReference type="ARBA" id="ARBA00006739"/>
    </source>
</evidence>
<organism evidence="5 6">
    <name type="scientific">Chryseobacterium turcicum</name>
    <dbReference type="NCBI Taxonomy" id="2898076"/>
    <lineage>
        <taxon>Bacteria</taxon>
        <taxon>Pseudomonadati</taxon>
        <taxon>Bacteroidota</taxon>
        <taxon>Flavobacteriia</taxon>
        <taxon>Flavobacteriales</taxon>
        <taxon>Weeksellaceae</taxon>
        <taxon>Chryseobacterium group</taxon>
        <taxon>Chryseobacterium</taxon>
    </lineage>
</organism>
<dbReference type="InterPro" id="IPR050834">
    <property type="entry name" value="Glycosyltransf_2"/>
</dbReference>
<protein>
    <submittedName>
        <fullName evidence="5">Glycosyltransferase</fullName>
        <ecNumber evidence="5">2.4.-.-</ecNumber>
    </submittedName>
</protein>
<feature type="domain" description="Glycosyltransferase 2-like" evidence="4">
    <location>
        <begin position="11"/>
        <end position="142"/>
    </location>
</feature>
<keyword evidence="3 5" id="KW-0808">Transferase</keyword>
<sequence length="341" mass="39314">MSQELKKPFISVLMPIYNGEKYLEESIDSILGQTYENFELLLINDASNDASENIILSYLDSRILYIKNEQNLGLIKTLNKGLDLAKGEFIARMDQDDIALSTRFEKQIDIFHKNPEIGVCGTWFTCFGEGIKEKTLQHPVDSEAIKINLLGRSSLGHPTVMLRKSTMENLRYDENYQSAEDYEFWVSLSRVTRLYNIPESLLKYRVHQTNISVVENSLQSQTAKKIIGDQLLYLGIENSDINIRFCETLFGGLQVFRFAAEEFIKLIIFTNQLEAANQNKKFYSEIELKNTITHRLLTIFGKIEKKKPSLIFFILKNRKEIIIQNGFLGNLKLSAKMILKK</sequence>
<evidence type="ECO:0000313" key="6">
    <source>
        <dbReference type="Proteomes" id="UP001108025"/>
    </source>
</evidence>
<dbReference type="SUPFAM" id="SSF53448">
    <property type="entry name" value="Nucleotide-diphospho-sugar transferases"/>
    <property type="match status" value="1"/>
</dbReference>
<dbReference type="GO" id="GO:0016757">
    <property type="term" value="F:glycosyltransferase activity"/>
    <property type="evidence" value="ECO:0007669"/>
    <property type="project" value="UniProtKB-KW"/>
</dbReference>
<evidence type="ECO:0000259" key="4">
    <source>
        <dbReference type="Pfam" id="PF00535"/>
    </source>
</evidence>
<dbReference type="Proteomes" id="UP001108025">
    <property type="component" value="Unassembled WGS sequence"/>
</dbReference>
<comment type="similarity">
    <text evidence="1">Belongs to the glycosyltransferase 2 family.</text>
</comment>
<dbReference type="EC" id="2.4.-.-" evidence="5"/>
<dbReference type="RefSeq" id="WP_230672310.1">
    <property type="nucleotide sequence ID" value="NZ_JAJNAY010000002.1"/>
</dbReference>
<keyword evidence="6" id="KW-1185">Reference proteome</keyword>
<dbReference type="AlphaFoldDB" id="A0A9Q3YYQ6"/>
<evidence type="ECO:0000256" key="2">
    <source>
        <dbReference type="ARBA" id="ARBA00022676"/>
    </source>
</evidence>
<dbReference type="Pfam" id="PF00535">
    <property type="entry name" value="Glycos_transf_2"/>
    <property type="match status" value="1"/>
</dbReference>
<dbReference type="InterPro" id="IPR029044">
    <property type="entry name" value="Nucleotide-diphossugar_trans"/>
</dbReference>
<comment type="caution">
    <text evidence="5">The sequence shown here is derived from an EMBL/GenBank/DDBJ whole genome shotgun (WGS) entry which is preliminary data.</text>
</comment>